<dbReference type="PROSITE" id="PS50969">
    <property type="entry name" value="FCP1"/>
    <property type="match status" value="1"/>
</dbReference>
<protein>
    <recommendedName>
        <fullName evidence="6">RNA polymerase II C-terminal domain phosphatase-like</fullName>
        <ecNumber evidence="6">3.1.3.16</ecNumber>
    </recommendedName>
</protein>
<accession>A0A0E0K6A7</accession>
<evidence type="ECO:0000259" key="9">
    <source>
        <dbReference type="PROSITE" id="PS50969"/>
    </source>
</evidence>
<proteinExistence type="predicted"/>
<reference evidence="10" key="2">
    <citation type="submission" date="2018-05" db="EMBL/GenBank/DDBJ databases">
        <title>OpunRS2 (Oryza punctata Reference Sequence Version 2).</title>
        <authorList>
            <person name="Zhang J."/>
            <person name="Kudrna D."/>
            <person name="Lee S."/>
            <person name="Talag J."/>
            <person name="Welchert J."/>
            <person name="Wing R.A."/>
        </authorList>
    </citation>
    <scope>NUCLEOTIDE SEQUENCE [LARGE SCALE GENOMIC DNA]</scope>
</reference>
<reference evidence="10" key="1">
    <citation type="submission" date="2015-04" db="UniProtKB">
        <authorList>
            <consortium name="EnsemblPlants"/>
        </authorList>
    </citation>
    <scope>IDENTIFICATION</scope>
</reference>
<feature type="domain" description="BRCT" evidence="8">
    <location>
        <begin position="603"/>
        <end position="673"/>
    </location>
</feature>
<feature type="region of interest" description="Disordered" evidence="7">
    <location>
        <begin position="175"/>
        <end position="240"/>
    </location>
</feature>
<evidence type="ECO:0000256" key="6">
    <source>
        <dbReference type="RuleBase" id="RU366066"/>
    </source>
</evidence>
<dbReference type="GO" id="GO:0008420">
    <property type="term" value="F:RNA polymerase II CTD heptapeptide repeat phosphatase activity"/>
    <property type="evidence" value="ECO:0007669"/>
    <property type="project" value="UniProtKB-UniRule"/>
</dbReference>
<feature type="compositionally biased region" description="Basic and acidic residues" evidence="7">
    <location>
        <begin position="176"/>
        <end position="190"/>
    </location>
</feature>
<dbReference type="InterPro" id="IPR011947">
    <property type="entry name" value="FCP1_euk"/>
</dbReference>
<dbReference type="InterPro" id="IPR036412">
    <property type="entry name" value="HAD-like_sf"/>
</dbReference>
<dbReference type="Pfam" id="PF00533">
    <property type="entry name" value="BRCT"/>
    <property type="match status" value="1"/>
</dbReference>
<dbReference type="CDD" id="cd17729">
    <property type="entry name" value="BRCT_CTDP1"/>
    <property type="match status" value="1"/>
</dbReference>
<dbReference type="eggNOG" id="KOG0323">
    <property type="taxonomic scope" value="Eukaryota"/>
</dbReference>
<dbReference type="PANTHER" id="PTHR23081">
    <property type="entry name" value="RNA POLYMERASE II CTD PHOSPHATASE"/>
    <property type="match status" value="1"/>
</dbReference>
<dbReference type="SUPFAM" id="SSF56784">
    <property type="entry name" value="HAD-like"/>
    <property type="match status" value="2"/>
</dbReference>
<keyword evidence="2 6" id="KW-0378">Hydrolase</keyword>
<organism evidence="10">
    <name type="scientific">Oryza punctata</name>
    <name type="common">Red rice</name>
    <dbReference type="NCBI Taxonomy" id="4537"/>
    <lineage>
        <taxon>Eukaryota</taxon>
        <taxon>Viridiplantae</taxon>
        <taxon>Streptophyta</taxon>
        <taxon>Embryophyta</taxon>
        <taxon>Tracheophyta</taxon>
        <taxon>Spermatophyta</taxon>
        <taxon>Magnoliopsida</taxon>
        <taxon>Liliopsida</taxon>
        <taxon>Poales</taxon>
        <taxon>Poaceae</taxon>
        <taxon>BOP clade</taxon>
        <taxon>Oryzoideae</taxon>
        <taxon>Oryzeae</taxon>
        <taxon>Oryzinae</taxon>
        <taxon>Oryza</taxon>
    </lineage>
</organism>
<dbReference type="InterPro" id="IPR001357">
    <property type="entry name" value="BRCT_dom"/>
</dbReference>
<dbReference type="STRING" id="4537.A0A0E0K6A7"/>
<dbReference type="OMA" id="GWASEME"/>
<dbReference type="EnsemblPlants" id="OPUNC02G33050.1">
    <property type="protein sequence ID" value="OPUNC02G33050.1"/>
    <property type="gene ID" value="OPUNC02G33050"/>
</dbReference>
<evidence type="ECO:0000259" key="8">
    <source>
        <dbReference type="PROSITE" id="PS50172"/>
    </source>
</evidence>
<dbReference type="AlphaFoldDB" id="A0A0E0K6A7"/>
<dbReference type="HOGENOM" id="CLU_351039_0_0_1"/>
<dbReference type="InterPro" id="IPR036420">
    <property type="entry name" value="BRCT_dom_sf"/>
</dbReference>
<dbReference type="Gene3D" id="3.40.50.10190">
    <property type="entry name" value="BRCT domain"/>
    <property type="match status" value="1"/>
</dbReference>
<sequence>MDPFAAATATDDEEEDHATTGGMEPRQEEYNGASTRGVAGRLLDWRGKKRKTTTTTPPPNDSILLPPEPTSAHLASLLRARKLILILDLDHRFINSTRFVDLSDDEKANGFTKLTGDDHLRGPACSGWSPTGGSPSSGQASAMFEMHVYTPGDRDYAMAVVKLLDPDGVYFGDRIISSDESSRPDRKSLDDVFGSQGQPDRDGEVPRLRLEPQEVRDRGEIPDRAEPGRERAGRRARRGTARPAASPWGFLLRLDRGSFAYDVREVIRQTRREVLRGCTAAFTGVIPSDGRASDHLVWRRAEQLGATCFDDEDDAGTGAAPNPGFAGEKEGDDAEDSGGGSGADDDDAAAAAVSPGAISTDSILLPPEPTSDHLASLLRARKLILVVDLDHTLVNSTAYYDLSGMEYANGLAELITDDPRRGLFILDCDHANWFSALITKLRPFVHDFLREASAMFEMHVYTLGVRDYATAVAKLLDPDGVYFGDRIISSEESPQPDRKSLDVVFGSATERDAVVVILDDTARVWEGHSDNLIEIERYHYFASSCRDFGSAWECTYSLSEREVDESERDGALAAALRVLRRVHAGYFVGGSFEDDVREVIRKTRREVLRGCTVAFTRAIAGDHTVWRRAEQLGATCADDVGPAVTHVVATNPTTFRAVWAQVYGKFLVNPEWINTAHFRWSKPKEEHFPVRC</sequence>
<feature type="region of interest" description="Disordered" evidence="7">
    <location>
        <begin position="1"/>
        <end position="67"/>
    </location>
</feature>
<comment type="subcellular location">
    <subcellularLocation>
        <location evidence="1 6">Nucleus</location>
    </subcellularLocation>
</comment>
<comment type="function">
    <text evidence="6">This promotes the activity of RNA polymerase II.</text>
</comment>
<dbReference type="InterPro" id="IPR039189">
    <property type="entry name" value="Fcp1"/>
</dbReference>
<comment type="catalytic activity">
    <reaction evidence="5 6">
        <text>O-phospho-L-threonyl-[protein] + H2O = L-threonyl-[protein] + phosphate</text>
        <dbReference type="Rhea" id="RHEA:47004"/>
        <dbReference type="Rhea" id="RHEA-COMP:11060"/>
        <dbReference type="Rhea" id="RHEA-COMP:11605"/>
        <dbReference type="ChEBI" id="CHEBI:15377"/>
        <dbReference type="ChEBI" id="CHEBI:30013"/>
        <dbReference type="ChEBI" id="CHEBI:43474"/>
        <dbReference type="ChEBI" id="CHEBI:61977"/>
        <dbReference type="EC" id="3.1.3.16"/>
    </reaction>
</comment>
<dbReference type="Proteomes" id="UP000026962">
    <property type="component" value="Chromosome 2"/>
</dbReference>
<dbReference type="CDD" id="cd07521">
    <property type="entry name" value="HAD_FCP1-like"/>
    <property type="match status" value="1"/>
</dbReference>
<dbReference type="Gramene" id="OPUNC02G33050.1">
    <property type="protein sequence ID" value="OPUNC02G33050.1"/>
    <property type="gene ID" value="OPUNC02G33050"/>
</dbReference>
<evidence type="ECO:0000256" key="4">
    <source>
        <dbReference type="ARBA" id="ARBA00047761"/>
    </source>
</evidence>
<feature type="compositionally biased region" description="Basic and acidic residues" evidence="7">
    <location>
        <begin position="199"/>
        <end position="233"/>
    </location>
</feature>
<dbReference type="SUPFAM" id="SSF52113">
    <property type="entry name" value="BRCT domain"/>
    <property type="match status" value="1"/>
</dbReference>
<dbReference type="EC" id="3.1.3.16" evidence="6"/>
<dbReference type="SMART" id="SM00577">
    <property type="entry name" value="CPDc"/>
    <property type="match status" value="2"/>
</dbReference>
<feature type="domain" description="FCP1 homology" evidence="9">
    <location>
        <begin position="378"/>
        <end position="561"/>
    </location>
</feature>
<evidence type="ECO:0000256" key="7">
    <source>
        <dbReference type="SAM" id="MobiDB-lite"/>
    </source>
</evidence>
<evidence type="ECO:0000256" key="1">
    <source>
        <dbReference type="ARBA" id="ARBA00004123"/>
    </source>
</evidence>
<dbReference type="InterPro" id="IPR004274">
    <property type="entry name" value="FCP1_dom"/>
</dbReference>
<dbReference type="NCBIfam" id="TIGR02250">
    <property type="entry name" value="FCP1_euk"/>
    <property type="match status" value="1"/>
</dbReference>
<dbReference type="Gene3D" id="3.40.50.1000">
    <property type="entry name" value="HAD superfamily/HAD-like"/>
    <property type="match status" value="2"/>
</dbReference>
<dbReference type="Pfam" id="PF03031">
    <property type="entry name" value="NIF"/>
    <property type="match status" value="2"/>
</dbReference>
<name>A0A0E0K6A7_ORYPU</name>
<evidence type="ECO:0000313" key="11">
    <source>
        <dbReference type="Proteomes" id="UP000026962"/>
    </source>
</evidence>
<keyword evidence="11" id="KW-1185">Reference proteome</keyword>
<evidence type="ECO:0000313" key="10">
    <source>
        <dbReference type="EnsemblPlants" id="OPUNC02G33050.1"/>
    </source>
</evidence>
<evidence type="ECO:0000256" key="5">
    <source>
        <dbReference type="ARBA" id="ARBA00048336"/>
    </source>
</evidence>
<comment type="catalytic activity">
    <reaction evidence="4 6">
        <text>O-phospho-L-seryl-[protein] + H2O = L-seryl-[protein] + phosphate</text>
        <dbReference type="Rhea" id="RHEA:20629"/>
        <dbReference type="Rhea" id="RHEA-COMP:9863"/>
        <dbReference type="Rhea" id="RHEA-COMP:11604"/>
        <dbReference type="ChEBI" id="CHEBI:15377"/>
        <dbReference type="ChEBI" id="CHEBI:29999"/>
        <dbReference type="ChEBI" id="CHEBI:43474"/>
        <dbReference type="ChEBI" id="CHEBI:83421"/>
        <dbReference type="EC" id="3.1.3.16"/>
    </reaction>
</comment>
<evidence type="ECO:0000256" key="3">
    <source>
        <dbReference type="ARBA" id="ARBA00023242"/>
    </source>
</evidence>
<dbReference type="PROSITE" id="PS50172">
    <property type="entry name" value="BRCT"/>
    <property type="match status" value="1"/>
</dbReference>
<dbReference type="GO" id="GO:0005634">
    <property type="term" value="C:nucleus"/>
    <property type="evidence" value="ECO:0007669"/>
    <property type="project" value="UniProtKB-SubCell"/>
</dbReference>
<dbReference type="InterPro" id="IPR023214">
    <property type="entry name" value="HAD_sf"/>
</dbReference>
<evidence type="ECO:0000256" key="2">
    <source>
        <dbReference type="ARBA" id="ARBA00022801"/>
    </source>
</evidence>
<feature type="region of interest" description="Disordered" evidence="7">
    <location>
        <begin position="308"/>
        <end position="349"/>
    </location>
</feature>
<keyword evidence="3 6" id="KW-0539">Nucleus</keyword>
<dbReference type="PANTHER" id="PTHR23081:SF23">
    <property type="entry name" value="RNA POLYMERASE II C-TERMINAL DOMAIN PHOSPHATASE-LIKE"/>
    <property type="match status" value="1"/>
</dbReference>